<keyword evidence="1" id="KW-1133">Transmembrane helix</keyword>
<organism evidence="2 3">
    <name type="scientific">Desulfosporosinus youngiae DSM 17734</name>
    <dbReference type="NCBI Taxonomy" id="768710"/>
    <lineage>
        <taxon>Bacteria</taxon>
        <taxon>Bacillati</taxon>
        <taxon>Bacillota</taxon>
        <taxon>Clostridia</taxon>
        <taxon>Eubacteriales</taxon>
        <taxon>Desulfitobacteriaceae</taxon>
        <taxon>Desulfosporosinus</taxon>
    </lineage>
</organism>
<sequence length="97" mass="11180">MIKKMVEKDERTAFIENTSFSYGYKFLAFALLLDIMFRSFRLNEAPWDLFTIIIMSGFAMVVYQYKQKILGKSWIKTVGSTIIISIISAIILALILV</sequence>
<dbReference type="AlphaFoldDB" id="H5XYX4"/>
<feature type="transmembrane region" description="Helical" evidence="1">
    <location>
        <begin position="77"/>
        <end position="96"/>
    </location>
</feature>
<feature type="transmembrane region" description="Helical" evidence="1">
    <location>
        <begin position="21"/>
        <end position="40"/>
    </location>
</feature>
<evidence type="ECO:0000313" key="2">
    <source>
        <dbReference type="EMBL" id="EHQ91680.1"/>
    </source>
</evidence>
<dbReference type="EMBL" id="CM001441">
    <property type="protein sequence ID" value="EHQ91680.1"/>
    <property type="molecule type" value="Genomic_DNA"/>
</dbReference>
<reference evidence="2 3" key="1">
    <citation type="submission" date="2011-11" db="EMBL/GenBank/DDBJ databases">
        <title>The Noncontiguous Finished genome of Desulfosporosinus youngiae DSM 17734.</title>
        <authorList>
            <consortium name="US DOE Joint Genome Institute (JGI-PGF)"/>
            <person name="Lucas S."/>
            <person name="Han J."/>
            <person name="Lapidus A."/>
            <person name="Cheng J.-F."/>
            <person name="Goodwin L."/>
            <person name="Pitluck S."/>
            <person name="Peters L."/>
            <person name="Ovchinnikova G."/>
            <person name="Lu M."/>
            <person name="Land M.L."/>
            <person name="Hauser L."/>
            <person name="Pester M."/>
            <person name="Spring S."/>
            <person name="Ollivier B."/>
            <person name="Rattei T."/>
            <person name="Klenk H.-P."/>
            <person name="Wagner M."/>
            <person name="Loy A."/>
            <person name="Woyke T.J."/>
        </authorList>
    </citation>
    <scope>NUCLEOTIDE SEQUENCE [LARGE SCALE GENOMIC DNA]</scope>
    <source>
        <strain evidence="2 3">DSM 17734</strain>
    </source>
</reference>
<proteinExistence type="predicted"/>
<accession>H5XYX4</accession>
<dbReference type="OrthoDB" id="1809771at2"/>
<dbReference type="RefSeq" id="WP_007786719.1">
    <property type="nucleotide sequence ID" value="NZ_CM001441.1"/>
</dbReference>
<keyword evidence="3" id="KW-1185">Reference proteome</keyword>
<gene>
    <name evidence="2" type="ORF">DesyoDRAFT_4734</name>
</gene>
<feature type="transmembrane region" description="Helical" evidence="1">
    <location>
        <begin position="46"/>
        <end position="65"/>
    </location>
</feature>
<keyword evidence="1" id="KW-0812">Transmembrane</keyword>
<keyword evidence="1" id="KW-0472">Membrane</keyword>
<dbReference type="Proteomes" id="UP000005104">
    <property type="component" value="Chromosome"/>
</dbReference>
<evidence type="ECO:0000256" key="1">
    <source>
        <dbReference type="SAM" id="Phobius"/>
    </source>
</evidence>
<evidence type="ECO:0000313" key="3">
    <source>
        <dbReference type="Proteomes" id="UP000005104"/>
    </source>
</evidence>
<name>H5XYX4_9FIRM</name>
<dbReference type="HOGENOM" id="CLU_2342257_0_0_9"/>
<protein>
    <submittedName>
        <fullName evidence="2">Uncharacterized protein</fullName>
    </submittedName>
</protein>